<dbReference type="STRING" id="432608.A6V39_01295"/>
<organism evidence="1 2">
    <name type="scientific">Candidatus Mycoplasma haematobovis</name>
    <dbReference type="NCBI Taxonomy" id="432608"/>
    <lineage>
        <taxon>Bacteria</taxon>
        <taxon>Bacillati</taxon>
        <taxon>Mycoplasmatota</taxon>
        <taxon>Mollicutes</taxon>
        <taxon>Mycoplasmataceae</taxon>
        <taxon>Mycoplasma</taxon>
    </lineage>
</organism>
<dbReference type="RefSeq" id="WP_187149925.1">
    <property type="nucleotide sequence ID" value="NZ_LWUJ01000010.1"/>
</dbReference>
<protein>
    <submittedName>
        <fullName evidence="1">Uncharacterized protein</fullName>
    </submittedName>
</protein>
<accession>A0A1A9QG28</accession>
<dbReference type="EMBL" id="LWUJ01000010">
    <property type="protein sequence ID" value="OAL10689.1"/>
    <property type="molecule type" value="Genomic_DNA"/>
</dbReference>
<gene>
    <name evidence="1" type="ORF">A6V39_01295</name>
</gene>
<proteinExistence type="predicted"/>
<name>A0A1A9QG28_9MOLU</name>
<evidence type="ECO:0000313" key="1">
    <source>
        <dbReference type="EMBL" id="OAL10689.1"/>
    </source>
</evidence>
<dbReference type="Proteomes" id="UP000077623">
    <property type="component" value="Unassembled WGS sequence"/>
</dbReference>
<evidence type="ECO:0000313" key="2">
    <source>
        <dbReference type="Proteomes" id="UP000077623"/>
    </source>
</evidence>
<comment type="caution">
    <text evidence="1">The sequence shown here is derived from an EMBL/GenBank/DDBJ whole genome shotgun (WGS) entry which is preliminary data.</text>
</comment>
<keyword evidence="2" id="KW-1185">Reference proteome</keyword>
<sequence>MSLPTKLGIGTLALGSAVGAGYTGISYFSKEDKKEELNNTLQQGTAISKIIEEDYEYILLDTKKGTSNNDKAYWNTNWNNYKTDSLRLEKDIFSLDNWTKTSTPDLTEALKEKCETLSRTKIPSNKDPLYGKVTKYCGRGVTFEEQAKKDRLTILDTADSNSGSTVWAAKHTNRAQIRDSLTKLSIENEPSSADIIRKGCETAKSKNKQVPDYPNVYAAYKAVCTQ</sequence>
<dbReference type="AlphaFoldDB" id="A0A1A9QG28"/>
<reference evidence="2" key="1">
    <citation type="submission" date="2016-04" db="EMBL/GenBank/DDBJ databases">
        <authorList>
            <person name="Quiroz-Castaneda R.E."/>
            <person name="Martinez-Ocampo F."/>
        </authorList>
    </citation>
    <scope>NUCLEOTIDE SEQUENCE [LARGE SCALE GENOMIC DNA]</scope>
    <source>
        <strain evidence="2">INIFAP01</strain>
    </source>
</reference>